<sequence>MDTIARVKQLSEEHNVTLYQLAKMAGITYSTLKNTELRNGQLKVDTIERICIGLNIPMSEFFEEPQA</sequence>
<comment type="caution">
    <text evidence="2">The sequence shown here is derived from an EMBL/GenBank/DDBJ whole genome shotgun (WGS) entry which is preliminary data.</text>
</comment>
<dbReference type="Pfam" id="PF13443">
    <property type="entry name" value="HTH_26"/>
    <property type="match status" value="1"/>
</dbReference>
<keyword evidence="3" id="KW-1185">Reference proteome</keyword>
<proteinExistence type="predicted"/>
<dbReference type="RefSeq" id="WP_349136123.1">
    <property type="nucleotide sequence ID" value="NZ_JBBMFF010000230.1"/>
</dbReference>
<dbReference type="PROSITE" id="PS50943">
    <property type="entry name" value="HTH_CROC1"/>
    <property type="match status" value="1"/>
</dbReference>
<dbReference type="InterPro" id="IPR001387">
    <property type="entry name" value="Cro/C1-type_HTH"/>
</dbReference>
<reference evidence="2 3" key="1">
    <citation type="submission" date="2024-03" db="EMBL/GenBank/DDBJ databases">
        <title>Human intestinal bacterial collection.</title>
        <authorList>
            <person name="Pauvert C."/>
            <person name="Hitch T.C.A."/>
            <person name="Clavel T."/>
        </authorList>
    </citation>
    <scope>NUCLEOTIDE SEQUENCE [LARGE SCALE GENOMIC DNA]</scope>
    <source>
        <strain evidence="2 3">CLA-AA-H192</strain>
    </source>
</reference>
<dbReference type="EMBL" id="JBBMFF010000230">
    <property type="protein sequence ID" value="MEQ2511425.1"/>
    <property type="molecule type" value="Genomic_DNA"/>
</dbReference>
<gene>
    <name evidence="2" type="ORF">WMO66_09220</name>
</gene>
<dbReference type="InterPro" id="IPR010982">
    <property type="entry name" value="Lambda_DNA-bd_dom_sf"/>
</dbReference>
<evidence type="ECO:0000313" key="2">
    <source>
        <dbReference type="EMBL" id="MEQ2511425.1"/>
    </source>
</evidence>
<name>A0ABV1G7Q9_9FIRM</name>
<protein>
    <submittedName>
        <fullName evidence="2">Helix-turn-helix transcriptional regulator</fullName>
    </submittedName>
</protein>
<evidence type="ECO:0000259" key="1">
    <source>
        <dbReference type="PROSITE" id="PS50943"/>
    </source>
</evidence>
<dbReference type="Gene3D" id="1.10.260.40">
    <property type="entry name" value="lambda repressor-like DNA-binding domains"/>
    <property type="match status" value="1"/>
</dbReference>
<dbReference type="SMART" id="SM00530">
    <property type="entry name" value="HTH_XRE"/>
    <property type="match status" value="1"/>
</dbReference>
<organism evidence="2 3">
    <name type="scientific">Faecousia intestinalis</name>
    <dbReference type="NCBI Taxonomy" id="3133167"/>
    <lineage>
        <taxon>Bacteria</taxon>
        <taxon>Bacillati</taxon>
        <taxon>Bacillota</taxon>
        <taxon>Clostridia</taxon>
        <taxon>Eubacteriales</taxon>
        <taxon>Oscillospiraceae</taxon>
        <taxon>Faecousia</taxon>
    </lineage>
</organism>
<evidence type="ECO:0000313" key="3">
    <source>
        <dbReference type="Proteomes" id="UP001491552"/>
    </source>
</evidence>
<dbReference type="CDD" id="cd00093">
    <property type="entry name" value="HTH_XRE"/>
    <property type="match status" value="1"/>
</dbReference>
<feature type="domain" description="HTH cro/C1-type" evidence="1">
    <location>
        <begin position="7"/>
        <end position="61"/>
    </location>
</feature>
<accession>A0ABV1G7Q9</accession>
<dbReference type="SUPFAM" id="SSF47413">
    <property type="entry name" value="lambda repressor-like DNA-binding domains"/>
    <property type="match status" value="1"/>
</dbReference>
<dbReference type="Proteomes" id="UP001491552">
    <property type="component" value="Unassembled WGS sequence"/>
</dbReference>